<dbReference type="RefSeq" id="WP_132319804.1">
    <property type="nucleotide sequence ID" value="NZ_FWZT01000015.1"/>
</dbReference>
<keyword evidence="1" id="KW-0732">Signal</keyword>
<proteinExistence type="predicted"/>
<sequence>MKLINISLAIALFSLLQACGVAIHSSGSHDSPPDYISYKIYEVYSNNRTEFIYSDCINLDNFSDDEGTVHIDTPYVGEDLVMKWDHFGGDITFTFEDNFTFLYAASYDTYYFRDGGFQRFDISTGFHDYRITLDGPYCL</sequence>
<evidence type="ECO:0008006" key="4">
    <source>
        <dbReference type="Google" id="ProtNLM"/>
    </source>
</evidence>
<dbReference type="AlphaFoldDB" id="A0A1Y6C7Z8"/>
<evidence type="ECO:0000313" key="2">
    <source>
        <dbReference type="EMBL" id="SMF49715.1"/>
    </source>
</evidence>
<dbReference type="Proteomes" id="UP000192907">
    <property type="component" value="Unassembled WGS sequence"/>
</dbReference>
<feature type="chain" id="PRO_5013142410" description="Lipoprotein" evidence="1">
    <location>
        <begin position="19"/>
        <end position="139"/>
    </location>
</feature>
<feature type="signal peptide" evidence="1">
    <location>
        <begin position="1"/>
        <end position="18"/>
    </location>
</feature>
<evidence type="ECO:0000256" key="1">
    <source>
        <dbReference type="SAM" id="SignalP"/>
    </source>
</evidence>
<reference evidence="3" key="1">
    <citation type="submission" date="2017-04" db="EMBL/GenBank/DDBJ databases">
        <authorList>
            <person name="Varghese N."/>
            <person name="Submissions S."/>
        </authorList>
    </citation>
    <scope>NUCLEOTIDE SEQUENCE [LARGE SCALE GENOMIC DNA]</scope>
    <source>
        <strain evidence="3">RKEM611</strain>
    </source>
</reference>
<protein>
    <recommendedName>
        <fullName evidence="4">Lipoprotein</fullName>
    </recommendedName>
</protein>
<evidence type="ECO:0000313" key="3">
    <source>
        <dbReference type="Proteomes" id="UP000192907"/>
    </source>
</evidence>
<name>A0A1Y6C7Z8_9BACT</name>
<dbReference type="EMBL" id="FWZT01000015">
    <property type="protein sequence ID" value="SMF49715.1"/>
    <property type="molecule type" value="Genomic_DNA"/>
</dbReference>
<accession>A0A1Y6C7Z8</accession>
<organism evidence="2 3">
    <name type="scientific">Pseudobacteriovorax antillogorgiicola</name>
    <dbReference type="NCBI Taxonomy" id="1513793"/>
    <lineage>
        <taxon>Bacteria</taxon>
        <taxon>Pseudomonadati</taxon>
        <taxon>Bdellovibrionota</taxon>
        <taxon>Oligoflexia</taxon>
        <taxon>Oligoflexales</taxon>
        <taxon>Pseudobacteriovoracaceae</taxon>
        <taxon>Pseudobacteriovorax</taxon>
    </lineage>
</organism>
<gene>
    <name evidence="2" type="ORF">SAMN06296036_115106</name>
</gene>
<keyword evidence="3" id="KW-1185">Reference proteome</keyword>
<dbReference type="PROSITE" id="PS51257">
    <property type="entry name" value="PROKAR_LIPOPROTEIN"/>
    <property type="match status" value="1"/>
</dbReference>